<organism evidence="2 3">
    <name type="scientific">Croceibacterium atlanticum</name>
    <dbReference type="NCBI Taxonomy" id="1267766"/>
    <lineage>
        <taxon>Bacteria</taxon>
        <taxon>Pseudomonadati</taxon>
        <taxon>Pseudomonadota</taxon>
        <taxon>Alphaproteobacteria</taxon>
        <taxon>Sphingomonadales</taxon>
        <taxon>Erythrobacteraceae</taxon>
        <taxon>Croceibacterium</taxon>
    </lineage>
</organism>
<dbReference type="Proteomes" id="UP000034392">
    <property type="component" value="Chromosome"/>
</dbReference>
<dbReference type="EMBL" id="CP011452">
    <property type="protein sequence ID" value="AKH42133.1"/>
    <property type="molecule type" value="Genomic_DNA"/>
</dbReference>
<dbReference type="EC" id="1.1.1.100" evidence="2"/>
<reference evidence="2" key="1">
    <citation type="submission" date="2015-05" db="EMBL/GenBank/DDBJ databases">
        <title>The complete genome of Altererythrobacter atlanticus strain 26DY36.</title>
        <authorList>
            <person name="Wu Y.-H."/>
            <person name="Cheng H."/>
            <person name="Wu X.-W."/>
        </authorList>
    </citation>
    <scope>NUCLEOTIDE SEQUENCE [LARGE SCALE GENOMIC DNA]</scope>
    <source>
        <strain evidence="2">26DY36</strain>
    </source>
</reference>
<evidence type="ECO:0000313" key="3">
    <source>
        <dbReference type="Proteomes" id="UP000034392"/>
    </source>
</evidence>
<dbReference type="PATRIC" id="fig|1267766.3.peg.1092"/>
<dbReference type="PANTHER" id="PTHR42760:SF40">
    <property type="entry name" value="3-OXOACYL-[ACYL-CARRIER-PROTEIN] REDUCTASE, CHLOROPLASTIC"/>
    <property type="match status" value="1"/>
</dbReference>
<dbReference type="Pfam" id="PF13561">
    <property type="entry name" value="adh_short_C2"/>
    <property type="match status" value="1"/>
</dbReference>
<dbReference type="STRING" id="1267766.WYH_01086"/>
<dbReference type="OrthoDB" id="286404at2"/>
<dbReference type="SUPFAM" id="SSF51735">
    <property type="entry name" value="NAD(P)-binding Rossmann-fold domains"/>
    <property type="match status" value="1"/>
</dbReference>
<dbReference type="PRINTS" id="PR00081">
    <property type="entry name" value="GDHRDH"/>
</dbReference>
<dbReference type="KEGG" id="aay:WYH_01086"/>
<dbReference type="GO" id="GO:0004316">
    <property type="term" value="F:3-oxoacyl-[acyl-carrier-protein] reductase (NADPH) activity"/>
    <property type="evidence" value="ECO:0007669"/>
    <property type="project" value="UniProtKB-EC"/>
</dbReference>
<dbReference type="PANTHER" id="PTHR42760">
    <property type="entry name" value="SHORT-CHAIN DEHYDROGENASES/REDUCTASES FAMILY MEMBER"/>
    <property type="match status" value="1"/>
</dbReference>
<keyword evidence="3" id="KW-1185">Reference proteome</keyword>
<proteinExistence type="inferred from homology"/>
<evidence type="ECO:0000313" key="2">
    <source>
        <dbReference type="EMBL" id="AKH42133.1"/>
    </source>
</evidence>
<name>A0A0F7KNP4_9SPHN</name>
<dbReference type="RefSeq" id="WP_046903020.1">
    <property type="nucleotide sequence ID" value="NZ_CP011452.2"/>
</dbReference>
<evidence type="ECO:0000256" key="1">
    <source>
        <dbReference type="ARBA" id="ARBA00006484"/>
    </source>
</evidence>
<dbReference type="PRINTS" id="PR00080">
    <property type="entry name" value="SDRFAMILY"/>
</dbReference>
<sequence>MRPTRVMLVIGGNRGIGAAIARLAASRGYAVAITYASNAAPAEDVVAAIEEAGGTAAAFRCDVAEEEDILRLFEDAAVLGQLSAMVYSSGITGDASPLADARARTLRDVVAVNLTGAMLCAREAARHMSTGRGGQGGSITFVSSRAADRGSAGEYVWYAASKGGVNSLSLGLAREVAGEGIRVNCVSPGPVATEMLSPERQAKGAAAVAMGRVADPAEIAEAVLYMASDQASYVTGANLAVAGGA</sequence>
<protein>
    <submittedName>
        <fullName evidence="2">3-oxoacyl-[acyl-carrier-protein] reductase FabG</fullName>
        <ecNumber evidence="2">1.1.1.100</ecNumber>
    </submittedName>
</protein>
<accession>A0A0F7KNP4</accession>
<dbReference type="AlphaFoldDB" id="A0A0F7KNP4"/>
<dbReference type="FunFam" id="3.40.50.720:FF:000084">
    <property type="entry name" value="Short-chain dehydrogenase reductase"/>
    <property type="match status" value="1"/>
</dbReference>
<dbReference type="Gene3D" id="3.40.50.720">
    <property type="entry name" value="NAD(P)-binding Rossmann-like Domain"/>
    <property type="match status" value="1"/>
</dbReference>
<dbReference type="InterPro" id="IPR002347">
    <property type="entry name" value="SDR_fam"/>
</dbReference>
<comment type="similarity">
    <text evidence="1">Belongs to the short-chain dehydrogenases/reductases (SDR) family.</text>
</comment>
<dbReference type="InterPro" id="IPR036291">
    <property type="entry name" value="NAD(P)-bd_dom_sf"/>
</dbReference>
<dbReference type="CDD" id="cd05233">
    <property type="entry name" value="SDR_c"/>
    <property type="match status" value="1"/>
</dbReference>
<gene>
    <name evidence="2" type="primary">fabG_3</name>
    <name evidence="2" type="ORF">WYH_01086</name>
</gene>
<dbReference type="GO" id="GO:0030497">
    <property type="term" value="P:fatty acid elongation"/>
    <property type="evidence" value="ECO:0007669"/>
    <property type="project" value="TreeGrafter"/>
</dbReference>
<keyword evidence="2" id="KW-0560">Oxidoreductase</keyword>